<comment type="caution">
    <text evidence="2">The sequence shown here is derived from an EMBL/GenBank/DDBJ whole genome shotgun (WGS) entry which is preliminary data.</text>
</comment>
<dbReference type="SUPFAM" id="SSF51338">
    <property type="entry name" value="Composite domain of metallo-dependent hydrolases"/>
    <property type="match status" value="1"/>
</dbReference>
<evidence type="ECO:0000313" key="3">
    <source>
        <dbReference type="Proteomes" id="UP000252530"/>
    </source>
</evidence>
<dbReference type="GO" id="GO:0016810">
    <property type="term" value="F:hydrolase activity, acting on carbon-nitrogen (but not peptide) bonds"/>
    <property type="evidence" value="ECO:0007669"/>
    <property type="project" value="InterPro"/>
</dbReference>
<dbReference type="Pfam" id="PF01979">
    <property type="entry name" value="Amidohydro_1"/>
    <property type="match status" value="1"/>
</dbReference>
<dbReference type="Gene3D" id="3.30.110.90">
    <property type="entry name" value="Amidohydrolase"/>
    <property type="match status" value="1"/>
</dbReference>
<dbReference type="RefSeq" id="WP_113859370.1">
    <property type="nucleotide sequence ID" value="NZ_PDCG01000001.1"/>
</dbReference>
<dbReference type="Gene3D" id="1.20.58.520">
    <property type="entry name" value="Amidohydrolase"/>
    <property type="match status" value="1"/>
</dbReference>
<dbReference type="PANTHER" id="PTHR43135:SF3">
    <property type="entry name" value="ALPHA-D-RIBOSE 1-METHYLPHOSPHONATE 5-TRIPHOSPHATE DIPHOSPHATASE"/>
    <property type="match status" value="1"/>
</dbReference>
<keyword evidence="3" id="KW-1185">Reference proteome</keyword>
<dbReference type="Gene3D" id="2.30.40.10">
    <property type="entry name" value="Urease, subunit C, domain 1"/>
    <property type="match status" value="1"/>
</dbReference>
<protein>
    <submittedName>
        <fullName evidence="2">Imidazolonepropionase</fullName>
    </submittedName>
</protein>
<dbReference type="InterPro" id="IPR006680">
    <property type="entry name" value="Amidohydro-rel"/>
</dbReference>
<gene>
    <name evidence="2" type="ORF">CRD60_00515</name>
</gene>
<name>A0A366KCK4_9BIFI</name>
<dbReference type="Proteomes" id="UP000252530">
    <property type="component" value="Unassembled WGS sequence"/>
</dbReference>
<organism evidence="2 3">
    <name type="scientific">Bifidobacterium aemilianum</name>
    <dbReference type="NCBI Taxonomy" id="2493120"/>
    <lineage>
        <taxon>Bacteria</taxon>
        <taxon>Bacillati</taxon>
        <taxon>Actinomycetota</taxon>
        <taxon>Actinomycetes</taxon>
        <taxon>Bifidobacteriales</taxon>
        <taxon>Bifidobacteriaceae</taxon>
        <taxon>Bifidobacterium</taxon>
    </lineage>
</organism>
<dbReference type="InterPro" id="IPR011059">
    <property type="entry name" value="Metal-dep_hydrolase_composite"/>
</dbReference>
<evidence type="ECO:0000313" key="2">
    <source>
        <dbReference type="EMBL" id="RBP98391.1"/>
    </source>
</evidence>
<reference evidence="2 3" key="1">
    <citation type="submission" date="2017-10" db="EMBL/GenBank/DDBJ databases">
        <title>Bifidobacterium xylocopum sp. nov. and Bifidobacterium aemilianum sp. nov., from the carpenter bee (Xylocopa violacea) digestive tract.</title>
        <authorList>
            <person name="Alberoni D."/>
            <person name="Baffoni L."/>
            <person name="Di Gioia D."/>
            <person name="Gaggia F."/>
            <person name="Biavati B."/>
        </authorList>
    </citation>
    <scope>NUCLEOTIDE SEQUENCE [LARGE SCALE GENOMIC DNA]</scope>
    <source>
        <strain evidence="2 3">XV10</strain>
    </source>
</reference>
<dbReference type="OrthoDB" id="3514520at2"/>
<sequence>MTIAQLWHRKTAIEPFAIEHATVATGDEDGRTLEDMTIVVGTDGLISQIGPSLTTHVGPEYHHVDAIGKTVAPGLIDSHVHLFSDGRQLNPKSSTPQGQRKVAAFAHSPIGKPYIAAKAKESIMTELNSGVTTLRTLGDVGYEAVALRDAIRAGRLVGPRILASGPLLAIPEGHGAPLIALTSSTPEEARQTAETNLDHGVNAIKIAATGGVTDSQVPGEAGSPQMTLEQMRAICDVAHASDIIVAAHAQSPEGVKRALKAGVDTIEHGSAMDDEIIDLFLHNPNSLRGWSALNPTLSAGLPMLKFPREITNITEVQYNNAHDVALNMVSGAKDAHANGIPVGVGIDSAMTMVTQYATWRELELLVKYADFTPAQAFNAATQVNARILGVDQETGSIEVGKAADLLVLDDDPARNLHTLKQPKLVFAAGHPIWHPHVTRFDEIDSLLDQTI</sequence>
<dbReference type="AlphaFoldDB" id="A0A366KCK4"/>
<dbReference type="InterPro" id="IPR057744">
    <property type="entry name" value="OTAase-like"/>
</dbReference>
<feature type="domain" description="Amidohydrolase-related" evidence="1">
    <location>
        <begin position="70"/>
        <end position="429"/>
    </location>
</feature>
<dbReference type="CDD" id="cd01299">
    <property type="entry name" value="Met_dep_hydrolase_A"/>
    <property type="match status" value="1"/>
</dbReference>
<proteinExistence type="predicted"/>
<dbReference type="InterPro" id="IPR051781">
    <property type="entry name" value="Metallo-dep_Hydrolase"/>
</dbReference>
<accession>A0A366KCK4</accession>
<evidence type="ECO:0000259" key="1">
    <source>
        <dbReference type="Pfam" id="PF01979"/>
    </source>
</evidence>
<dbReference type="Gene3D" id="3.40.50.10910">
    <property type="entry name" value="Amidohydrolase"/>
    <property type="match status" value="1"/>
</dbReference>
<dbReference type="EMBL" id="PDCG01000001">
    <property type="protein sequence ID" value="RBP98391.1"/>
    <property type="molecule type" value="Genomic_DNA"/>
</dbReference>
<dbReference type="InterPro" id="IPR032466">
    <property type="entry name" value="Metal_Hydrolase"/>
</dbReference>
<dbReference type="PANTHER" id="PTHR43135">
    <property type="entry name" value="ALPHA-D-RIBOSE 1-METHYLPHOSPHONATE 5-TRIPHOSPHATE DIPHOSPHATASE"/>
    <property type="match status" value="1"/>
</dbReference>
<dbReference type="SUPFAM" id="SSF51556">
    <property type="entry name" value="Metallo-dependent hydrolases"/>
    <property type="match status" value="1"/>
</dbReference>